<dbReference type="InterPro" id="IPR008042">
    <property type="entry name" value="Retrotrans_Pao"/>
</dbReference>
<organism evidence="2 3">
    <name type="scientific">Nephila pilipes</name>
    <name type="common">Giant wood spider</name>
    <name type="synonym">Nephila maculata</name>
    <dbReference type="NCBI Taxonomy" id="299642"/>
    <lineage>
        <taxon>Eukaryota</taxon>
        <taxon>Metazoa</taxon>
        <taxon>Ecdysozoa</taxon>
        <taxon>Arthropoda</taxon>
        <taxon>Chelicerata</taxon>
        <taxon>Arachnida</taxon>
        <taxon>Araneae</taxon>
        <taxon>Araneomorphae</taxon>
        <taxon>Entelegynae</taxon>
        <taxon>Araneoidea</taxon>
        <taxon>Nephilidae</taxon>
        <taxon>Nephila</taxon>
    </lineage>
</organism>
<evidence type="ECO:0000256" key="1">
    <source>
        <dbReference type="SAM" id="MobiDB-lite"/>
    </source>
</evidence>
<gene>
    <name evidence="2" type="primary">AVEN_268531_1</name>
    <name evidence="2" type="ORF">NPIL_287631</name>
</gene>
<accession>A0A8X6NNG0</accession>
<dbReference type="AlphaFoldDB" id="A0A8X6NNG0"/>
<reference evidence="2" key="1">
    <citation type="submission" date="2020-08" db="EMBL/GenBank/DDBJ databases">
        <title>Multicomponent nature underlies the extraordinary mechanical properties of spider dragline silk.</title>
        <authorList>
            <person name="Kono N."/>
            <person name="Nakamura H."/>
            <person name="Mori M."/>
            <person name="Yoshida Y."/>
            <person name="Ohtoshi R."/>
            <person name="Malay A.D."/>
            <person name="Moran D.A.P."/>
            <person name="Tomita M."/>
            <person name="Numata K."/>
            <person name="Arakawa K."/>
        </authorList>
    </citation>
    <scope>NUCLEOTIDE SEQUENCE</scope>
</reference>
<feature type="region of interest" description="Disordered" evidence="1">
    <location>
        <begin position="116"/>
        <end position="137"/>
    </location>
</feature>
<evidence type="ECO:0000313" key="2">
    <source>
        <dbReference type="EMBL" id="GFT22986.1"/>
    </source>
</evidence>
<keyword evidence="3" id="KW-1185">Reference proteome</keyword>
<dbReference type="Pfam" id="PF05380">
    <property type="entry name" value="Peptidase_A17"/>
    <property type="match status" value="1"/>
</dbReference>
<dbReference type="EMBL" id="BMAW01106175">
    <property type="protein sequence ID" value="GFT22986.1"/>
    <property type="molecule type" value="Genomic_DNA"/>
</dbReference>
<protein>
    <submittedName>
        <fullName evidence="2">Uncharacterized protein</fullName>
    </submittedName>
</protein>
<dbReference type="Proteomes" id="UP000887013">
    <property type="component" value="Unassembled WGS sequence"/>
</dbReference>
<sequence>MLYRSILELSGINSKDNFNVSESAYACVIYVVQRNDNRVTKVTILAAKNKVGPLKPVSIPRLELNGALLLAGLFSVLINTLKDRYKFLCLDRSPSCPFLVVFTSSQLEAVHRQQDFRDLGPHPSEPMAVRNDQGESC</sequence>
<proteinExistence type="predicted"/>
<evidence type="ECO:0000313" key="3">
    <source>
        <dbReference type="Proteomes" id="UP000887013"/>
    </source>
</evidence>
<comment type="caution">
    <text evidence="2">The sequence shown here is derived from an EMBL/GenBank/DDBJ whole genome shotgun (WGS) entry which is preliminary data.</text>
</comment>
<name>A0A8X6NNG0_NEPPI</name>